<proteinExistence type="predicted"/>
<dbReference type="AlphaFoldDB" id="A0A7I5EAH2"/>
<evidence type="ECO:0000313" key="4">
    <source>
        <dbReference type="WBParaSite" id="HCON_00105480-00002"/>
    </source>
</evidence>
<accession>A0A7I5EAH2</accession>
<organism evidence="3 4">
    <name type="scientific">Haemonchus contortus</name>
    <name type="common">Barber pole worm</name>
    <dbReference type="NCBI Taxonomy" id="6289"/>
    <lineage>
        <taxon>Eukaryota</taxon>
        <taxon>Metazoa</taxon>
        <taxon>Ecdysozoa</taxon>
        <taxon>Nematoda</taxon>
        <taxon>Chromadorea</taxon>
        <taxon>Rhabditida</taxon>
        <taxon>Rhabditina</taxon>
        <taxon>Rhabditomorpha</taxon>
        <taxon>Strongyloidea</taxon>
        <taxon>Trichostrongylidae</taxon>
        <taxon>Haemonchus</taxon>
    </lineage>
</organism>
<feature type="signal peptide" evidence="2">
    <location>
        <begin position="1"/>
        <end position="18"/>
    </location>
</feature>
<evidence type="ECO:0000313" key="3">
    <source>
        <dbReference type="Proteomes" id="UP000025227"/>
    </source>
</evidence>
<dbReference type="OrthoDB" id="5813557at2759"/>
<feature type="chain" id="PRO_5029658132" evidence="2">
    <location>
        <begin position="19"/>
        <end position="162"/>
    </location>
</feature>
<evidence type="ECO:0000256" key="2">
    <source>
        <dbReference type="SAM" id="SignalP"/>
    </source>
</evidence>
<evidence type="ECO:0000256" key="1">
    <source>
        <dbReference type="SAM" id="Phobius"/>
    </source>
</evidence>
<protein>
    <submittedName>
        <fullName evidence="4">DUF148 domain-containing protein</fullName>
    </submittedName>
</protein>
<feature type="transmembrane region" description="Helical" evidence="1">
    <location>
        <begin position="142"/>
        <end position="161"/>
    </location>
</feature>
<sequence>MCCRVTVVALLLAVSAYAGFFDDVSGMASDVGDFFTKQFNNVKDLFAGNQSELEKNINRVQDLLTAIKEKTKMLEPMANDAQKKTLAQVNTYIQQVENFGAQVKKDGAAKFEQNKTKWQDMLNNIFEKGGLEDVMKLMNLKSATHCTVMAALIAPVILAFTR</sequence>
<keyword evidence="2" id="KW-0732">Signal</keyword>
<dbReference type="OMA" id="QFQNAKD"/>
<reference evidence="4" key="1">
    <citation type="submission" date="2020-12" db="UniProtKB">
        <authorList>
            <consortium name="WormBaseParasite"/>
        </authorList>
    </citation>
    <scope>IDENTIFICATION</scope>
    <source>
        <strain evidence="4">MHco3</strain>
    </source>
</reference>
<dbReference type="PIRSF" id="PIRSF027779">
    <property type="entry name" value="UCP207779"/>
    <property type="match status" value="1"/>
</dbReference>
<keyword evidence="3" id="KW-1185">Reference proteome</keyword>
<keyword evidence="1" id="KW-0472">Membrane</keyword>
<name>A0A7I5EAH2_HAECO</name>
<dbReference type="InterPro" id="IPR016859">
    <property type="entry name" value="UCP207779"/>
</dbReference>
<keyword evidence="1" id="KW-1133">Transmembrane helix</keyword>
<keyword evidence="1" id="KW-0812">Transmembrane</keyword>
<dbReference type="Proteomes" id="UP000025227">
    <property type="component" value="Unplaced"/>
</dbReference>
<dbReference type="WBParaSite" id="HCON_00105480-00002">
    <property type="protein sequence ID" value="HCON_00105480-00002"/>
    <property type="gene ID" value="HCON_00105480"/>
</dbReference>